<organism evidence="1 2">
    <name type="scientific">Parascaris univalens</name>
    <name type="common">Nematode worm</name>
    <dbReference type="NCBI Taxonomy" id="6257"/>
    <lineage>
        <taxon>Eukaryota</taxon>
        <taxon>Metazoa</taxon>
        <taxon>Ecdysozoa</taxon>
        <taxon>Nematoda</taxon>
        <taxon>Chromadorea</taxon>
        <taxon>Rhabditida</taxon>
        <taxon>Spirurina</taxon>
        <taxon>Ascaridomorpha</taxon>
        <taxon>Ascaridoidea</taxon>
        <taxon>Ascarididae</taxon>
        <taxon>Parascaris</taxon>
    </lineage>
</organism>
<dbReference type="WBParaSite" id="PgR002_g200_t03">
    <property type="protein sequence ID" value="PgR002_g200_t03"/>
    <property type="gene ID" value="PgR002_g200"/>
</dbReference>
<dbReference type="AlphaFoldDB" id="A0A915A7M3"/>
<name>A0A915A7M3_PARUN</name>
<proteinExistence type="predicted"/>
<evidence type="ECO:0000313" key="1">
    <source>
        <dbReference type="Proteomes" id="UP000887569"/>
    </source>
</evidence>
<sequence>MFKRIIFSILVHSRTPPFPPYSSSLPSIIFFSLYL</sequence>
<accession>A0A915A7M3</accession>
<keyword evidence="1" id="KW-1185">Reference proteome</keyword>
<evidence type="ECO:0000313" key="2">
    <source>
        <dbReference type="WBParaSite" id="PgR002_g200_t03"/>
    </source>
</evidence>
<dbReference type="Proteomes" id="UP000887569">
    <property type="component" value="Unplaced"/>
</dbReference>
<reference evidence="2" key="1">
    <citation type="submission" date="2022-11" db="UniProtKB">
        <authorList>
            <consortium name="WormBaseParasite"/>
        </authorList>
    </citation>
    <scope>IDENTIFICATION</scope>
</reference>
<protein>
    <submittedName>
        <fullName evidence="2">Propionyl-CoA carboxylase beta chain, mitochondrial</fullName>
    </submittedName>
</protein>